<dbReference type="GO" id="GO:0005975">
    <property type="term" value="P:carbohydrate metabolic process"/>
    <property type="evidence" value="ECO:0007669"/>
    <property type="project" value="InterPro"/>
</dbReference>
<dbReference type="RefSeq" id="WP_128356115.1">
    <property type="nucleotide sequence ID" value="NZ_CP022987.1"/>
</dbReference>
<dbReference type="PIRSF" id="PIRSF004682">
    <property type="entry name" value="GmhB"/>
    <property type="match status" value="1"/>
</dbReference>
<feature type="binding site" evidence="10">
    <location>
        <position position="89"/>
    </location>
    <ligand>
        <name>Zn(2+)</name>
        <dbReference type="ChEBI" id="CHEBI:29105"/>
    </ligand>
</feature>
<dbReference type="CDD" id="cd07503">
    <property type="entry name" value="HAD_HisB-N"/>
    <property type="match status" value="1"/>
</dbReference>
<feature type="active site" description="Proton donor" evidence="8">
    <location>
        <position position="10"/>
    </location>
</feature>
<reference evidence="11 12" key="1">
    <citation type="submission" date="2017-08" db="EMBL/GenBank/DDBJ databases">
        <authorList>
            <person name="Park S.-J."/>
            <person name="Kim H."/>
        </authorList>
    </citation>
    <scope>NUCLEOTIDE SEQUENCE [LARGE SCALE GENOMIC DNA]</scope>
    <source>
        <strain evidence="12">ye3</strain>
    </source>
</reference>
<dbReference type="InterPro" id="IPR004446">
    <property type="entry name" value="Heptose_bisP_phosphatase"/>
</dbReference>
<dbReference type="GO" id="GO:0046872">
    <property type="term" value="F:metal ion binding"/>
    <property type="evidence" value="ECO:0007669"/>
    <property type="project" value="UniProtKB-KW"/>
</dbReference>
<dbReference type="NCBIfam" id="TIGR01656">
    <property type="entry name" value="Histidinol-ppas"/>
    <property type="match status" value="1"/>
</dbReference>
<comment type="cofactor">
    <cofactor evidence="10">
        <name>Zn(2+)</name>
        <dbReference type="ChEBI" id="CHEBI:29105"/>
    </cofactor>
</comment>
<dbReference type="Gene3D" id="3.40.50.1000">
    <property type="entry name" value="HAD superfamily/HAD-like"/>
    <property type="match status" value="1"/>
</dbReference>
<dbReference type="InterPro" id="IPR006549">
    <property type="entry name" value="HAD-SF_hydro_IIIA"/>
</dbReference>
<evidence type="ECO:0000256" key="1">
    <source>
        <dbReference type="ARBA" id="ARBA00004496"/>
    </source>
</evidence>
<keyword evidence="10" id="KW-0862">Zinc</keyword>
<dbReference type="PANTHER" id="PTHR42891">
    <property type="entry name" value="D-GLYCERO-BETA-D-MANNO-HEPTOSE-1,7-BISPHOSPHATE 7-PHOSPHATASE"/>
    <property type="match status" value="1"/>
</dbReference>
<feature type="binding site" evidence="10">
    <location>
        <position position="104"/>
    </location>
    <ligand>
        <name>Zn(2+)</name>
        <dbReference type="ChEBI" id="CHEBI:29105"/>
    </ligand>
</feature>
<dbReference type="NCBIfam" id="TIGR01662">
    <property type="entry name" value="HAD-SF-IIIA"/>
    <property type="match status" value="1"/>
</dbReference>
<evidence type="ECO:0000256" key="9">
    <source>
        <dbReference type="PIRSR" id="PIRSR004682-3"/>
    </source>
</evidence>
<evidence type="ECO:0000256" key="3">
    <source>
        <dbReference type="ARBA" id="ARBA00022723"/>
    </source>
</evidence>
<dbReference type="PANTHER" id="PTHR42891:SF1">
    <property type="entry name" value="D-GLYCERO-BETA-D-MANNO-HEPTOSE-1,7-BISPHOSPHATE 7-PHOSPHATASE"/>
    <property type="match status" value="1"/>
</dbReference>
<dbReference type="SUPFAM" id="SSF56784">
    <property type="entry name" value="HAD-like"/>
    <property type="match status" value="1"/>
</dbReference>
<sequence>MTAAIFLDKDGTLLADVPYNVDPRRMQFAPGAKAGLARLGALGVPLIVVSNQPGVALGKFSIGDLVPMRRHLEQMFLLAGAKLDGFYYCPHHPQGVHPAYTIICDCRKPAPGLLTIAAQRRGIDLTSSWFVGDILDDVEAGRRAGCRTLLINNGNETEWRKSDWRTPDQMEPDLDAASRWICSQFSRQAERMWA</sequence>
<dbReference type="EMBL" id="CP022987">
    <property type="protein sequence ID" value="QAA95127.1"/>
    <property type="molecule type" value="Genomic_DNA"/>
</dbReference>
<evidence type="ECO:0000256" key="5">
    <source>
        <dbReference type="ARBA" id="ARBA00023277"/>
    </source>
</evidence>
<evidence type="ECO:0000256" key="6">
    <source>
        <dbReference type="ARBA" id="ARBA00031828"/>
    </source>
</evidence>
<dbReference type="InterPro" id="IPR036412">
    <property type="entry name" value="HAD-like_sf"/>
</dbReference>
<dbReference type="Proteomes" id="UP000283474">
    <property type="component" value="Chromosome"/>
</dbReference>
<name>A0A410GFP5_9BURK</name>
<dbReference type="GO" id="GO:0016791">
    <property type="term" value="F:phosphatase activity"/>
    <property type="evidence" value="ECO:0007669"/>
    <property type="project" value="InterPro"/>
</dbReference>
<dbReference type="GO" id="GO:0005737">
    <property type="term" value="C:cytoplasm"/>
    <property type="evidence" value="ECO:0007669"/>
    <property type="project" value="UniProtKB-SubCell"/>
</dbReference>
<evidence type="ECO:0000313" key="11">
    <source>
        <dbReference type="EMBL" id="QAA95127.1"/>
    </source>
</evidence>
<accession>A0A410GFP5</accession>
<keyword evidence="4 7" id="KW-0378">Hydrolase</keyword>
<dbReference type="AlphaFoldDB" id="A0A410GFP5"/>
<comment type="similarity">
    <text evidence="7">Belongs to the gmhB family.</text>
</comment>
<dbReference type="InterPro" id="IPR023214">
    <property type="entry name" value="HAD_sf"/>
</dbReference>
<comment type="subcellular location">
    <subcellularLocation>
        <location evidence="1 7">Cytoplasm</location>
    </subcellularLocation>
</comment>
<comment type="cofactor">
    <cofactor evidence="10">
        <name>Mg(2+)</name>
        <dbReference type="ChEBI" id="CHEBI:18420"/>
    </cofactor>
</comment>
<feature type="site" description="Contributes to substrate recognition" evidence="9">
    <location>
        <position position="107"/>
    </location>
</feature>
<dbReference type="KEGG" id="pus:CKA81_15610"/>
<protein>
    <recommendedName>
        <fullName evidence="6 7">D,D-heptose 1,7-bisphosphate phosphatase</fullName>
        <ecNumber evidence="7">3.1.3.-</ecNumber>
    </recommendedName>
</protein>
<keyword evidence="5 7" id="KW-0119">Carbohydrate metabolism</keyword>
<evidence type="ECO:0000256" key="4">
    <source>
        <dbReference type="ARBA" id="ARBA00022801"/>
    </source>
</evidence>
<dbReference type="OrthoDB" id="9781367at2"/>
<feature type="site" description="Stabilizes the phosphoryl group" evidence="9">
    <location>
        <position position="50"/>
    </location>
</feature>
<feature type="binding site" evidence="10">
    <location>
        <position position="106"/>
    </location>
    <ligand>
        <name>Zn(2+)</name>
        <dbReference type="ChEBI" id="CHEBI:29105"/>
    </ligand>
</feature>
<keyword evidence="3 10" id="KW-0479">Metal-binding</keyword>
<evidence type="ECO:0000256" key="7">
    <source>
        <dbReference type="PIRNR" id="PIRNR004682"/>
    </source>
</evidence>
<proteinExistence type="inferred from homology"/>
<gene>
    <name evidence="11" type="ORF">CKA81_15610</name>
</gene>
<feature type="active site" description="Nucleophile" evidence="8">
    <location>
        <position position="8"/>
    </location>
</feature>
<feature type="binding site" evidence="10">
    <location>
        <position position="133"/>
    </location>
    <ligand>
        <name>Mg(2+)</name>
        <dbReference type="ChEBI" id="CHEBI:18420"/>
    </ligand>
</feature>
<dbReference type="EC" id="3.1.3.-" evidence="7"/>
<feature type="site" description="Stabilizes the phosphoryl group" evidence="9">
    <location>
        <position position="108"/>
    </location>
</feature>
<keyword evidence="12" id="KW-1185">Reference proteome</keyword>
<feature type="binding site" evidence="10">
    <location>
        <position position="91"/>
    </location>
    <ligand>
        <name>Zn(2+)</name>
        <dbReference type="ChEBI" id="CHEBI:29105"/>
    </ligand>
</feature>
<feature type="binding site" evidence="10">
    <location>
        <position position="10"/>
    </location>
    <ligand>
        <name>Mg(2+)</name>
        <dbReference type="ChEBI" id="CHEBI:18420"/>
    </ligand>
</feature>
<keyword evidence="2 7" id="KW-0963">Cytoplasm</keyword>
<dbReference type="InterPro" id="IPR006543">
    <property type="entry name" value="Histidinol-phos"/>
</dbReference>
<evidence type="ECO:0000313" key="12">
    <source>
        <dbReference type="Proteomes" id="UP000283474"/>
    </source>
</evidence>
<evidence type="ECO:0000256" key="2">
    <source>
        <dbReference type="ARBA" id="ARBA00022490"/>
    </source>
</evidence>
<dbReference type="Pfam" id="PF13242">
    <property type="entry name" value="Hydrolase_like"/>
    <property type="match status" value="1"/>
</dbReference>
<organism evidence="11 12">
    <name type="scientific">Pollutimonas thiosulfatoxidans</name>
    <dbReference type="NCBI Taxonomy" id="2028345"/>
    <lineage>
        <taxon>Bacteria</taxon>
        <taxon>Pseudomonadati</taxon>
        <taxon>Pseudomonadota</taxon>
        <taxon>Betaproteobacteria</taxon>
        <taxon>Burkholderiales</taxon>
        <taxon>Alcaligenaceae</taxon>
        <taxon>Pollutimonas</taxon>
    </lineage>
</organism>
<evidence type="ECO:0000256" key="10">
    <source>
        <dbReference type="PIRSR" id="PIRSR004682-4"/>
    </source>
</evidence>
<evidence type="ECO:0000256" key="8">
    <source>
        <dbReference type="PIRSR" id="PIRSR004682-1"/>
    </source>
</evidence>
<keyword evidence="10" id="KW-0460">Magnesium</keyword>
<feature type="binding site" evidence="10">
    <location>
        <position position="8"/>
    </location>
    <ligand>
        <name>Mg(2+)</name>
        <dbReference type="ChEBI" id="CHEBI:18420"/>
    </ligand>
</feature>